<gene>
    <name evidence="1" type="ORF">LEP1GSC038_0153</name>
</gene>
<comment type="caution">
    <text evidence="1">The sequence shown here is derived from an EMBL/GenBank/DDBJ whole genome shotgun (WGS) entry which is preliminary data.</text>
</comment>
<sequence>MILWLNDLRNRIAILRAGIEVCAARSSLLAVKNYFLFSLHIERHRIIFTEYSKIINL</sequence>
<proteinExistence type="predicted"/>
<dbReference type="Proteomes" id="UP000012101">
    <property type="component" value="Unassembled WGS sequence"/>
</dbReference>
<evidence type="ECO:0000313" key="2">
    <source>
        <dbReference type="Proteomes" id="UP000012101"/>
    </source>
</evidence>
<dbReference type="EMBL" id="AFJM02000018">
    <property type="protein sequence ID" value="EMM74097.1"/>
    <property type="molecule type" value="Genomic_DNA"/>
</dbReference>
<protein>
    <submittedName>
        <fullName evidence="1">Uncharacterized protein</fullName>
    </submittedName>
</protein>
<name>M6FSB4_9LEPT</name>
<accession>M6FSB4</accession>
<organism evidence="1 2">
    <name type="scientific">Leptospira weilii str. 2006001855</name>
    <dbReference type="NCBI Taxonomy" id="996804"/>
    <lineage>
        <taxon>Bacteria</taxon>
        <taxon>Pseudomonadati</taxon>
        <taxon>Spirochaetota</taxon>
        <taxon>Spirochaetia</taxon>
        <taxon>Leptospirales</taxon>
        <taxon>Leptospiraceae</taxon>
        <taxon>Leptospira</taxon>
    </lineage>
</organism>
<reference evidence="1 2" key="1">
    <citation type="submission" date="2013-01" db="EMBL/GenBank/DDBJ databases">
        <authorList>
            <person name="Harkins D.M."/>
            <person name="Durkin A.S."/>
            <person name="Brinkac L.M."/>
            <person name="Haft D.H."/>
            <person name="Selengut J.D."/>
            <person name="Sanka R."/>
            <person name="DePew J."/>
            <person name="Purushe J."/>
            <person name="Hospenthal D.R."/>
            <person name="Murray C.K."/>
            <person name="Pimentel G."/>
            <person name="Wasfy M."/>
            <person name="Vinetz J.M."/>
            <person name="Sutton G.G."/>
            <person name="Nierman W.C."/>
            <person name="Fouts D.E."/>
        </authorList>
    </citation>
    <scope>NUCLEOTIDE SEQUENCE [LARGE SCALE GENOMIC DNA]</scope>
    <source>
        <strain evidence="1 2">2006001855</strain>
    </source>
</reference>
<evidence type="ECO:0000313" key="1">
    <source>
        <dbReference type="EMBL" id="EMM74097.1"/>
    </source>
</evidence>
<dbReference type="AlphaFoldDB" id="M6FSB4"/>